<name>B7ERJ2_ORYSJ</name>
<dbReference type="EMBL" id="AK101279">
    <property type="protein sequence ID" value="BAG94989.1"/>
    <property type="molecule type" value="mRNA"/>
</dbReference>
<organism evidence="1">
    <name type="scientific">Oryza sativa subsp. japonica</name>
    <name type="common">Rice</name>
    <dbReference type="NCBI Taxonomy" id="39947"/>
    <lineage>
        <taxon>Eukaryota</taxon>
        <taxon>Viridiplantae</taxon>
        <taxon>Streptophyta</taxon>
        <taxon>Embryophyta</taxon>
        <taxon>Tracheophyta</taxon>
        <taxon>Spermatophyta</taxon>
        <taxon>Magnoliopsida</taxon>
        <taxon>Liliopsida</taxon>
        <taxon>Poales</taxon>
        <taxon>Poaceae</taxon>
        <taxon>BOP clade</taxon>
        <taxon>Oryzoideae</taxon>
        <taxon>Oryzeae</taxon>
        <taxon>Oryzinae</taxon>
        <taxon>Oryza</taxon>
        <taxon>Oryza sativa</taxon>
    </lineage>
</organism>
<accession>B7ERJ2</accession>
<protein>
    <submittedName>
        <fullName evidence="1">cDNA clone:J033033C13, full insert sequence</fullName>
    </submittedName>
</protein>
<evidence type="ECO:0000313" key="1">
    <source>
        <dbReference type="EMBL" id="BAG94989.1"/>
    </source>
</evidence>
<sequence>MKLASVNPTLDFNIERILSKDIFQCRGTTASSAFGFFPDIVHPRLHPPKYTQVGMPSIVNPTDAFGRVIHAPLGTNSAFKEPKHQVCTITCIWLNGHFHFMLFIPNTVFMKNRTSFCKMFQDLI</sequence>
<reference evidence="1" key="1">
    <citation type="journal article" date="2003" name="Science">
        <title>Collection, Mapping, and Annotation of Over 28,000 cDNA Clones from japonica Rice.</title>
        <authorList>
            <person name="Kikuchi S."/>
            <person name="Satoh K."/>
            <person name="Nagata T."/>
            <person name="Kawagashira N."/>
            <person name="Doi K."/>
            <person name="Kishimoto N."/>
            <person name="Yazaki J."/>
            <person name="Ishikawa M."/>
            <person name="Yamada H."/>
            <person name="Ooka H."/>
            <person name="Hotta I."/>
            <person name="Kojima K."/>
            <person name="Namiki T."/>
            <person name="Ohneda E."/>
            <person name="Yahagi W."/>
            <person name="Suzuki K."/>
            <person name="Li C."/>
            <person name="Ohtsuki K."/>
            <person name="Shishiki T."/>
            <person name="Otomo Y."/>
            <person name="Murakami K."/>
            <person name="Iida Y."/>
            <person name="Sugano S."/>
            <person name="Fujimura T."/>
            <person name="Suzuki Y."/>
            <person name="Tsunoda Y."/>
            <person name="Kurosaki T."/>
            <person name="Kodama T."/>
            <person name="Masuda H."/>
            <person name="Kobayashi M."/>
            <person name="Xie Q."/>
            <person name="Lu M."/>
            <person name="Narikawa R."/>
            <person name="Sugiyama A."/>
            <person name="Mizuno K."/>
            <person name="Yokomizo S."/>
            <person name="Niikura J."/>
            <person name="Ikeda R."/>
            <person name="Ishibiki J."/>
            <person name="Kawamata M."/>
            <person name="Yoshimura A."/>
            <person name="Miura J."/>
            <person name="Kusumegi T."/>
            <person name="Oka M."/>
            <person name="Ryu R."/>
            <person name="Ueda M."/>
            <person name="Matsubara K."/>
            <person name="Kawai J."/>
            <person name="Carninci P."/>
            <person name="Adachi J."/>
            <person name="Aizawa K."/>
            <person name="Arakawa T."/>
            <person name="Fukuda S."/>
            <person name="Hara A."/>
            <person name="Hashidume W."/>
            <person name="Hayatsu N."/>
            <person name="Imotani K."/>
            <person name="Ishii Y."/>
            <person name="Itoh M."/>
            <person name="Kagawa I."/>
            <person name="Kondo S."/>
            <person name="Konno H."/>
            <person name="Miyazaki A."/>
            <person name="Osato N."/>
            <person name="Ota Y."/>
            <person name="Saito R."/>
            <person name="Sasaki D."/>
            <person name="Sato K."/>
            <person name="Shibata K."/>
            <person name="Shinagawa A."/>
            <person name="Shiraki T."/>
            <person name="Yoshino M."/>
            <person name="Hayashizaki Y."/>
        </authorList>
    </citation>
    <scope>NUCLEOTIDE SEQUENCE</scope>
</reference>
<proteinExistence type="evidence at transcript level"/>
<dbReference type="AlphaFoldDB" id="B7ERJ2"/>